<sequence>MSASVAKELCSVSLLGSEKAKAALRVPLGSAAVAGTRRLPNKSIAKTHEGQDIARRADSDE</sequence>
<feature type="compositionally biased region" description="Basic and acidic residues" evidence="1">
    <location>
        <begin position="46"/>
        <end position="61"/>
    </location>
</feature>
<dbReference type="Proteomes" id="UP000256763">
    <property type="component" value="Unassembled WGS sequence"/>
</dbReference>
<organism evidence="2 3">
    <name type="scientific">Alkalilimnicola ehrlichii</name>
    <dbReference type="NCBI Taxonomy" id="351052"/>
    <lineage>
        <taxon>Bacteria</taxon>
        <taxon>Pseudomonadati</taxon>
        <taxon>Pseudomonadota</taxon>
        <taxon>Gammaproteobacteria</taxon>
        <taxon>Chromatiales</taxon>
        <taxon>Ectothiorhodospiraceae</taxon>
        <taxon>Alkalilimnicola</taxon>
    </lineage>
</organism>
<reference evidence="3" key="1">
    <citation type="submission" date="2017-05" db="EMBL/GenBank/DDBJ databases">
        <authorList>
            <person name="Sharma S."/>
            <person name="Sidhu C."/>
            <person name="Pinnaka A.K."/>
        </authorList>
    </citation>
    <scope>NUCLEOTIDE SEQUENCE [LARGE SCALE GENOMIC DNA]</scope>
    <source>
        <strain evidence="3">AK93</strain>
    </source>
</reference>
<evidence type="ECO:0000313" key="3">
    <source>
        <dbReference type="Proteomes" id="UP000256763"/>
    </source>
</evidence>
<dbReference type="AlphaFoldDB" id="A0A3E0WYJ7"/>
<gene>
    <name evidence="2" type="ORF">CAL65_06925</name>
</gene>
<keyword evidence="3" id="KW-1185">Reference proteome</keyword>
<evidence type="ECO:0000256" key="1">
    <source>
        <dbReference type="SAM" id="MobiDB-lite"/>
    </source>
</evidence>
<dbReference type="EMBL" id="NFZW01000005">
    <property type="protein sequence ID" value="RFA38062.1"/>
    <property type="molecule type" value="Genomic_DNA"/>
</dbReference>
<evidence type="ECO:0000313" key="2">
    <source>
        <dbReference type="EMBL" id="RFA38062.1"/>
    </source>
</evidence>
<accession>A0A3E0WYJ7</accession>
<proteinExistence type="predicted"/>
<name>A0A3E0WYJ7_9GAMM</name>
<feature type="region of interest" description="Disordered" evidence="1">
    <location>
        <begin position="41"/>
        <end position="61"/>
    </location>
</feature>
<protein>
    <submittedName>
        <fullName evidence="2">Uncharacterized protein</fullName>
    </submittedName>
</protein>
<comment type="caution">
    <text evidence="2">The sequence shown here is derived from an EMBL/GenBank/DDBJ whole genome shotgun (WGS) entry which is preliminary data.</text>
</comment>